<reference evidence="2 3" key="1">
    <citation type="journal article" date="2018" name="Nat. Genet.">
        <title>The Rosa genome provides new insights in the design of modern roses.</title>
        <authorList>
            <person name="Bendahmane M."/>
        </authorList>
    </citation>
    <scope>NUCLEOTIDE SEQUENCE [LARGE SCALE GENOMIC DNA]</scope>
    <source>
        <strain evidence="3">cv. Old Blush</strain>
    </source>
</reference>
<keyword evidence="1" id="KW-1133">Transmembrane helix</keyword>
<comment type="caution">
    <text evidence="2">The sequence shown here is derived from an EMBL/GenBank/DDBJ whole genome shotgun (WGS) entry which is preliminary data.</text>
</comment>
<protein>
    <submittedName>
        <fullName evidence="2">Uncharacterized protein</fullName>
    </submittedName>
</protein>
<keyword evidence="1" id="KW-0812">Transmembrane</keyword>
<sequence>MTSPVEFKTQNYLVLKPNKAGPIKLVQFLWAGYIVEGEDAMILCPTGEEENLKRKWLISFILLLQMILLWIAKPMRNFGLVFEWFLNLPSSKRNWLELSLDLLTGDIKKEKDSASFISTVGHTDKRVKLDSSISRLDVRYRRALSAMAAKIAYENQAFIETTVKNHWKVKYMYDVRAEKQYKLMSLYPVQIHKFEH</sequence>
<dbReference type="PANTHER" id="PTHR46086:SF4">
    <property type="entry name" value="ALPHA_BETA-HYDROLASES SUPERFAMILY PROTEIN"/>
    <property type="match status" value="1"/>
</dbReference>
<dbReference type="EMBL" id="PDCK01000040">
    <property type="protein sequence ID" value="PRQ47992.1"/>
    <property type="molecule type" value="Genomic_DNA"/>
</dbReference>
<evidence type="ECO:0000313" key="3">
    <source>
        <dbReference type="Proteomes" id="UP000238479"/>
    </source>
</evidence>
<dbReference type="GO" id="GO:0004806">
    <property type="term" value="F:triacylglycerol lipase activity"/>
    <property type="evidence" value="ECO:0007669"/>
    <property type="project" value="InterPro"/>
</dbReference>
<name>A0A2P6RNI3_ROSCH</name>
<evidence type="ECO:0000256" key="1">
    <source>
        <dbReference type="SAM" id="Phobius"/>
    </source>
</evidence>
<dbReference type="InterPro" id="IPR044819">
    <property type="entry name" value="OBL-like"/>
</dbReference>
<organism evidence="2 3">
    <name type="scientific">Rosa chinensis</name>
    <name type="common">China rose</name>
    <dbReference type="NCBI Taxonomy" id="74649"/>
    <lineage>
        <taxon>Eukaryota</taxon>
        <taxon>Viridiplantae</taxon>
        <taxon>Streptophyta</taxon>
        <taxon>Embryophyta</taxon>
        <taxon>Tracheophyta</taxon>
        <taxon>Spermatophyta</taxon>
        <taxon>Magnoliopsida</taxon>
        <taxon>eudicotyledons</taxon>
        <taxon>Gunneridae</taxon>
        <taxon>Pentapetalae</taxon>
        <taxon>rosids</taxon>
        <taxon>fabids</taxon>
        <taxon>Rosales</taxon>
        <taxon>Rosaceae</taxon>
        <taxon>Rosoideae</taxon>
        <taxon>Rosoideae incertae sedis</taxon>
        <taxon>Rosa</taxon>
    </lineage>
</organism>
<feature type="transmembrane region" description="Helical" evidence="1">
    <location>
        <begin position="56"/>
        <end position="72"/>
    </location>
</feature>
<gene>
    <name evidence="2" type="ORF">RchiOBHm_Chr2g0105741</name>
</gene>
<keyword evidence="3" id="KW-1185">Reference proteome</keyword>
<dbReference type="Proteomes" id="UP000238479">
    <property type="component" value="Chromosome 2"/>
</dbReference>
<dbReference type="STRING" id="74649.A0A2P6RNI3"/>
<proteinExistence type="predicted"/>
<dbReference type="PANTHER" id="PTHR46086">
    <property type="entry name" value="ALPHA/BETA-HYDROLASES SUPERFAMILY PROTEIN"/>
    <property type="match status" value="1"/>
</dbReference>
<dbReference type="AlphaFoldDB" id="A0A2P6RNI3"/>
<dbReference type="OMA" id="QMILLWI"/>
<dbReference type="Gramene" id="PRQ47992">
    <property type="protein sequence ID" value="PRQ47992"/>
    <property type="gene ID" value="RchiOBHm_Chr2g0105741"/>
</dbReference>
<keyword evidence="1" id="KW-0472">Membrane</keyword>
<accession>A0A2P6RNI3</accession>
<evidence type="ECO:0000313" key="2">
    <source>
        <dbReference type="EMBL" id="PRQ47992.1"/>
    </source>
</evidence>
<dbReference type="GO" id="GO:0006629">
    <property type="term" value="P:lipid metabolic process"/>
    <property type="evidence" value="ECO:0007669"/>
    <property type="project" value="InterPro"/>
</dbReference>